<sequence length="85" mass="9570">HDHYQDAACAHHEEHVIHDSVQLDHVVDTHADYTTDSNMIPYDQYVKDNEVSVVNSDVSSVPNDAFMMIDNEMCESHAQSVSNPS</sequence>
<evidence type="ECO:0008006" key="2">
    <source>
        <dbReference type="Google" id="ProtNLM"/>
    </source>
</evidence>
<reference evidence="1" key="1">
    <citation type="journal article" date="2019" name="Sci. Rep.">
        <title>Draft genome of Tanacetum cinerariifolium, the natural source of mosquito coil.</title>
        <authorList>
            <person name="Yamashiro T."/>
            <person name="Shiraishi A."/>
            <person name="Satake H."/>
            <person name="Nakayama K."/>
        </authorList>
    </citation>
    <scope>NUCLEOTIDE SEQUENCE</scope>
</reference>
<dbReference type="EMBL" id="BKCJ011377507">
    <property type="protein sequence ID" value="GFD27503.1"/>
    <property type="molecule type" value="Genomic_DNA"/>
</dbReference>
<accession>A0A699V075</accession>
<feature type="non-terminal residue" evidence="1">
    <location>
        <position position="1"/>
    </location>
</feature>
<evidence type="ECO:0000313" key="1">
    <source>
        <dbReference type="EMBL" id="GFD27503.1"/>
    </source>
</evidence>
<gene>
    <name evidence="1" type="ORF">Tci_899472</name>
</gene>
<protein>
    <recommendedName>
        <fullName evidence="2">Retrovirus-related Pol polyprotein from transposon TNT 1-94</fullName>
    </recommendedName>
</protein>
<proteinExistence type="predicted"/>
<organism evidence="1">
    <name type="scientific">Tanacetum cinerariifolium</name>
    <name type="common">Dalmatian daisy</name>
    <name type="synonym">Chrysanthemum cinerariifolium</name>
    <dbReference type="NCBI Taxonomy" id="118510"/>
    <lineage>
        <taxon>Eukaryota</taxon>
        <taxon>Viridiplantae</taxon>
        <taxon>Streptophyta</taxon>
        <taxon>Embryophyta</taxon>
        <taxon>Tracheophyta</taxon>
        <taxon>Spermatophyta</taxon>
        <taxon>Magnoliopsida</taxon>
        <taxon>eudicotyledons</taxon>
        <taxon>Gunneridae</taxon>
        <taxon>Pentapetalae</taxon>
        <taxon>asterids</taxon>
        <taxon>campanulids</taxon>
        <taxon>Asterales</taxon>
        <taxon>Asteraceae</taxon>
        <taxon>Asteroideae</taxon>
        <taxon>Anthemideae</taxon>
        <taxon>Anthemidinae</taxon>
        <taxon>Tanacetum</taxon>
    </lineage>
</organism>
<comment type="caution">
    <text evidence="1">The sequence shown here is derived from an EMBL/GenBank/DDBJ whole genome shotgun (WGS) entry which is preliminary data.</text>
</comment>
<dbReference type="AlphaFoldDB" id="A0A699V075"/>
<name>A0A699V075_TANCI</name>